<dbReference type="Proteomes" id="UP000239663">
    <property type="component" value="Unassembled WGS sequence"/>
</dbReference>
<organism evidence="1 2">
    <name type="scientific">Pradoshia eiseniae</name>
    <dbReference type="NCBI Taxonomy" id="2064768"/>
    <lineage>
        <taxon>Bacteria</taxon>
        <taxon>Bacillati</taxon>
        <taxon>Bacillota</taxon>
        <taxon>Bacilli</taxon>
        <taxon>Bacillales</taxon>
        <taxon>Bacillaceae</taxon>
        <taxon>Pradoshia</taxon>
    </lineage>
</organism>
<evidence type="ECO:0000313" key="1">
    <source>
        <dbReference type="EMBL" id="PQD93860.1"/>
    </source>
</evidence>
<protein>
    <submittedName>
        <fullName evidence="1">Uncharacterized protein</fullName>
    </submittedName>
</protein>
<dbReference type="EMBL" id="PKOZ01000019">
    <property type="protein sequence ID" value="PQD93860.1"/>
    <property type="molecule type" value="Genomic_DNA"/>
</dbReference>
<sequence length="67" mass="7978">MNMLLPEVQKMGDEQLLLGMQNLYQDMELAWALANCQNPKECYARQIIRAIKSDSYIMFHMKQWKEP</sequence>
<dbReference type="AlphaFoldDB" id="A0A2S7MVT2"/>
<reference evidence="1 2" key="1">
    <citation type="submission" date="2017-12" db="EMBL/GenBank/DDBJ databases">
        <title>Taxonomic description and draft genome of Pradoshia cofamensis Gen. nov., sp. nov., a thermotolerant bacillale isolated from anterior gut of earthworm Eisenia fetida.</title>
        <authorList>
            <person name="Saha T."/>
            <person name="Chakraborty R."/>
        </authorList>
    </citation>
    <scope>NUCLEOTIDE SEQUENCE [LARGE SCALE GENOMIC DNA]</scope>
    <source>
        <strain evidence="1 2">EAG3</strain>
    </source>
</reference>
<evidence type="ECO:0000313" key="2">
    <source>
        <dbReference type="Proteomes" id="UP000239663"/>
    </source>
</evidence>
<gene>
    <name evidence="1" type="ORF">CYL18_17425</name>
</gene>
<proteinExistence type="predicted"/>
<comment type="caution">
    <text evidence="1">The sequence shown here is derived from an EMBL/GenBank/DDBJ whole genome shotgun (WGS) entry which is preliminary data.</text>
</comment>
<accession>A0A2S7MVT2</accession>
<keyword evidence="2" id="KW-1185">Reference proteome</keyword>
<name>A0A2S7MVT2_9BACI</name>